<dbReference type="EMBL" id="LWCA01000412">
    <property type="protein sequence ID" value="OAF68640.1"/>
    <property type="molecule type" value="Genomic_DNA"/>
</dbReference>
<dbReference type="AlphaFoldDB" id="A0A177B3B2"/>
<keyword evidence="6" id="KW-0851">Voltage-gated channel</keyword>
<evidence type="ECO:0000256" key="4">
    <source>
        <dbReference type="ARBA" id="ARBA00022538"/>
    </source>
</evidence>
<evidence type="ECO:0000256" key="9">
    <source>
        <dbReference type="ARBA" id="ARBA00023065"/>
    </source>
</evidence>
<comment type="catalytic activity">
    <reaction evidence="12">
        <text>K(+)(in) = K(+)(out)</text>
        <dbReference type="Rhea" id="RHEA:29463"/>
        <dbReference type="ChEBI" id="CHEBI:29103"/>
    </reaction>
</comment>
<evidence type="ECO:0000256" key="6">
    <source>
        <dbReference type="ARBA" id="ARBA00022882"/>
    </source>
</evidence>
<evidence type="ECO:0000256" key="2">
    <source>
        <dbReference type="ARBA" id="ARBA00022448"/>
    </source>
</evidence>
<keyword evidence="2" id="KW-0813">Transport</keyword>
<evidence type="ECO:0000256" key="8">
    <source>
        <dbReference type="ARBA" id="ARBA00022989"/>
    </source>
</evidence>
<feature type="transmembrane region" description="Helical" evidence="13">
    <location>
        <begin position="263"/>
        <end position="288"/>
    </location>
</feature>
<keyword evidence="5 13" id="KW-0812">Transmembrane</keyword>
<dbReference type="InterPro" id="IPR005821">
    <property type="entry name" value="Ion_trans_dom"/>
</dbReference>
<comment type="caution">
    <text evidence="16">The sequence shown here is derived from an EMBL/GenBank/DDBJ whole genome shotgun (WGS) entry which is preliminary data.</text>
</comment>
<dbReference type="GO" id="GO:0008076">
    <property type="term" value="C:voltage-gated potassium channel complex"/>
    <property type="evidence" value="ECO:0007669"/>
    <property type="project" value="TreeGrafter"/>
</dbReference>
<sequence>MDSSTYSKNEFTPTIKYPSSNTSFKRSKHSAFIQDFKANFDFNLIYQNASDHDLSLLSRHKHLIDRMLINSQNKCNVKEPLMQTQSGADVVDYHRPYSMNQRNEFRVKIQNLRKMKSNGDGFTDTVSSFKSKKRKLSTTRKISFTEKNKKKMHRQTLQFFSFPNDTRCRHIRHLIYNFLEKPKSKLEISYHILVFIMVLLCLILSVLATREEFEKHLFDALFYIEVTMLICFSIEFSLRIWSVGCRYRYRGFKGRMMYLRQPLSLIDIIVILSTCIVIFMGSSGKIFATSSLRGLRMLQIIRMIRVDRRGNTWKLLASVTWNHKQELFTSAYIGFLVLIVTSFIVYLCEKNSGNVQFDTFAGSLWWGVITMSTVGYGDAVPRTVMGKIMASFAALMGISFFALPAGIMGSGFALQVQQQQRIKHITRRRIPAVKLIQAAWRCYALTSKVKSLATWYPIYTYKESIQQSAATQQSKKYGRKSLRHFKSFHYRSAFNSKIPTRDTLEVRKISKYDNNIDNFEKILKCISREQQVIVKFIRLVKYYICLREFKEAFKPYDVKDVLDQYNVGNADLTQKIKNLQNGIFDLQYANDFMFEYMMQENMKILTKFKEMNDKITILTNTVLFPMHFNQTMIIPKTNKSRIKLNKSQSQ</sequence>
<feature type="transmembrane region" description="Helical" evidence="13">
    <location>
        <begin position="188"/>
        <end position="208"/>
    </location>
</feature>
<feature type="transmembrane region" description="Helical" evidence="13">
    <location>
        <begin position="359"/>
        <end position="376"/>
    </location>
</feature>
<evidence type="ECO:0000256" key="10">
    <source>
        <dbReference type="ARBA" id="ARBA00023136"/>
    </source>
</evidence>
<dbReference type="PANTHER" id="PTHR47735:SF9">
    <property type="entry name" value="POTASSIUM VOLTAGE-GATED CHANNEL SUBFAMILY KQT MEMBER 4-LIKE ISOFORM X1"/>
    <property type="match status" value="1"/>
</dbReference>
<evidence type="ECO:0000259" key="15">
    <source>
        <dbReference type="Pfam" id="PF03520"/>
    </source>
</evidence>
<dbReference type="PANTHER" id="PTHR47735">
    <property type="entry name" value="POTASSIUM VOLTAGE-GATED CHANNEL SUBFAMILY KQT MEMBER 4"/>
    <property type="match status" value="1"/>
</dbReference>
<dbReference type="GO" id="GO:0005249">
    <property type="term" value="F:voltage-gated potassium channel activity"/>
    <property type="evidence" value="ECO:0007669"/>
    <property type="project" value="InterPro"/>
</dbReference>
<dbReference type="Pfam" id="PF00520">
    <property type="entry name" value="Ion_trans"/>
    <property type="match status" value="1"/>
</dbReference>
<dbReference type="PRINTS" id="PR01459">
    <property type="entry name" value="KCNQCHANNEL"/>
</dbReference>
<dbReference type="Proteomes" id="UP000078046">
    <property type="component" value="Unassembled WGS sequence"/>
</dbReference>
<evidence type="ECO:0000256" key="11">
    <source>
        <dbReference type="ARBA" id="ARBA00023303"/>
    </source>
</evidence>
<evidence type="ECO:0000313" key="16">
    <source>
        <dbReference type="EMBL" id="OAF68640.1"/>
    </source>
</evidence>
<keyword evidence="17" id="KW-1185">Reference proteome</keyword>
<keyword evidence="11" id="KW-0407">Ion channel</keyword>
<feature type="transmembrane region" description="Helical" evidence="13">
    <location>
        <begin position="220"/>
        <end position="242"/>
    </location>
</feature>
<feature type="domain" description="Ion transport" evidence="14">
    <location>
        <begin position="191"/>
        <end position="420"/>
    </location>
</feature>
<dbReference type="InterPro" id="IPR003937">
    <property type="entry name" value="K_chnl_volt-dep_KCNQ"/>
</dbReference>
<comment type="subcellular location">
    <subcellularLocation>
        <location evidence="1">Cell membrane</location>
        <topology evidence="1">Multi-pass membrane protein</topology>
    </subcellularLocation>
</comment>
<protein>
    <submittedName>
        <fullName evidence="16">Uncharacterized protein</fullName>
    </submittedName>
</protein>
<dbReference type="Pfam" id="PF03520">
    <property type="entry name" value="KCNQ_channel"/>
    <property type="match status" value="1"/>
</dbReference>
<feature type="transmembrane region" description="Helical" evidence="13">
    <location>
        <begin position="388"/>
        <end position="414"/>
    </location>
</feature>
<dbReference type="SUPFAM" id="SSF81324">
    <property type="entry name" value="Voltage-gated potassium channels"/>
    <property type="match status" value="1"/>
</dbReference>
<keyword evidence="10 13" id="KW-0472">Membrane</keyword>
<keyword evidence="4" id="KW-0633">Potassium transport</keyword>
<keyword evidence="9" id="KW-0406">Ion transport</keyword>
<keyword evidence="8 13" id="KW-1133">Transmembrane helix</keyword>
<dbReference type="FunFam" id="1.10.287.70:FF:000016">
    <property type="entry name" value="Putative potassium voltage-gated channel subfamily KQT member 2"/>
    <property type="match status" value="1"/>
</dbReference>
<evidence type="ECO:0000256" key="13">
    <source>
        <dbReference type="SAM" id="Phobius"/>
    </source>
</evidence>
<keyword evidence="3" id="KW-1003">Cell membrane</keyword>
<dbReference type="Gene3D" id="1.10.287.70">
    <property type="match status" value="1"/>
</dbReference>
<feature type="transmembrane region" description="Helical" evidence="13">
    <location>
        <begin position="327"/>
        <end position="347"/>
    </location>
</feature>
<gene>
    <name evidence="16" type="ORF">A3Q56_03639</name>
</gene>
<evidence type="ECO:0000259" key="14">
    <source>
        <dbReference type="Pfam" id="PF00520"/>
    </source>
</evidence>
<organism evidence="16 17">
    <name type="scientific">Intoshia linei</name>
    <dbReference type="NCBI Taxonomy" id="1819745"/>
    <lineage>
        <taxon>Eukaryota</taxon>
        <taxon>Metazoa</taxon>
        <taxon>Spiralia</taxon>
        <taxon>Lophotrochozoa</taxon>
        <taxon>Mesozoa</taxon>
        <taxon>Orthonectida</taxon>
        <taxon>Rhopaluridae</taxon>
        <taxon>Intoshia</taxon>
    </lineage>
</organism>
<evidence type="ECO:0000256" key="7">
    <source>
        <dbReference type="ARBA" id="ARBA00022958"/>
    </source>
</evidence>
<dbReference type="InterPro" id="IPR013821">
    <property type="entry name" value="K_chnl_volt-dep_KCNQ_C"/>
</dbReference>
<evidence type="ECO:0000313" key="17">
    <source>
        <dbReference type="Proteomes" id="UP000078046"/>
    </source>
</evidence>
<feature type="domain" description="Potassium channel voltage dependent KCNQ C-terminal" evidence="15">
    <location>
        <begin position="476"/>
        <end position="583"/>
    </location>
</feature>
<dbReference type="OrthoDB" id="8879391at2759"/>
<dbReference type="PRINTS" id="PR00169">
    <property type="entry name" value="KCHANNEL"/>
</dbReference>
<evidence type="ECO:0000256" key="5">
    <source>
        <dbReference type="ARBA" id="ARBA00022692"/>
    </source>
</evidence>
<keyword evidence="7" id="KW-0630">Potassium</keyword>
<proteinExistence type="predicted"/>
<accession>A0A177B3B2</accession>
<dbReference type="Gene3D" id="6.10.140.1910">
    <property type="match status" value="1"/>
</dbReference>
<evidence type="ECO:0000256" key="1">
    <source>
        <dbReference type="ARBA" id="ARBA00004651"/>
    </source>
</evidence>
<name>A0A177B3B2_9BILA</name>
<evidence type="ECO:0000256" key="3">
    <source>
        <dbReference type="ARBA" id="ARBA00022475"/>
    </source>
</evidence>
<reference evidence="16 17" key="1">
    <citation type="submission" date="2016-04" db="EMBL/GenBank/DDBJ databases">
        <title>The genome of Intoshia linei affirms orthonectids as highly simplified spiralians.</title>
        <authorList>
            <person name="Mikhailov K.V."/>
            <person name="Slusarev G.S."/>
            <person name="Nikitin M.A."/>
            <person name="Logacheva M.D."/>
            <person name="Penin A."/>
            <person name="Aleoshin V."/>
            <person name="Panchin Y.V."/>
        </authorList>
    </citation>
    <scope>NUCLEOTIDE SEQUENCE [LARGE SCALE GENOMIC DNA]</scope>
    <source>
        <strain evidence="16">Intl2013</strain>
        <tissue evidence="16">Whole animal</tissue>
    </source>
</reference>
<evidence type="ECO:0000256" key="12">
    <source>
        <dbReference type="ARBA" id="ARBA00034430"/>
    </source>
</evidence>